<dbReference type="SUPFAM" id="SSF46894">
    <property type="entry name" value="C-terminal effector domain of the bipartite response regulators"/>
    <property type="match status" value="1"/>
</dbReference>
<dbReference type="GO" id="GO:0003677">
    <property type="term" value="F:DNA binding"/>
    <property type="evidence" value="ECO:0007669"/>
    <property type="project" value="InterPro"/>
</dbReference>
<protein>
    <recommendedName>
        <fullName evidence="1">HTH luxR-type domain-containing protein</fullName>
    </recommendedName>
</protein>
<dbReference type="Pfam" id="PF00196">
    <property type="entry name" value="GerE"/>
    <property type="match status" value="1"/>
</dbReference>
<proteinExistence type="predicted"/>
<dbReference type="GO" id="GO:0006355">
    <property type="term" value="P:regulation of DNA-templated transcription"/>
    <property type="evidence" value="ECO:0007669"/>
    <property type="project" value="InterPro"/>
</dbReference>
<accession>Q2SGE3</accession>
<dbReference type="KEGG" id="hch:HCH_03538"/>
<evidence type="ECO:0000313" key="3">
    <source>
        <dbReference type="Proteomes" id="UP000000238"/>
    </source>
</evidence>
<dbReference type="Proteomes" id="UP000000238">
    <property type="component" value="Chromosome"/>
</dbReference>
<dbReference type="InterPro" id="IPR000792">
    <property type="entry name" value="Tscrpt_reg_LuxR_C"/>
</dbReference>
<organism evidence="2 3">
    <name type="scientific">Hahella chejuensis (strain KCTC 2396)</name>
    <dbReference type="NCBI Taxonomy" id="349521"/>
    <lineage>
        <taxon>Bacteria</taxon>
        <taxon>Pseudomonadati</taxon>
        <taxon>Pseudomonadota</taxon>
        <taxon>Gammaproteobacteria</taxon>
        <taxon>Oceanospirillales</taxon>
        <taxon>Hahellaceae</taxon>
        <taxon>Hahella</taxon>
    </lineage>
</organism>
<evidence type="ECO:0000259" key="1">
    <source>
        <dbReference type="SMART" id="SM00421"/>
    </source>
</evidence>
<sequence>MESYYQTILNLIAQSPNSDSLFQSFLRLLTESTGCDSAVFLITDLNNLGDSHSDYIYNVPVEHQNIYESYYDQIDKTNETISTCRQDLVFVQDLPEALTSREVENDFMAPNGYKGRAAFAFPRSNNYVTNLYLCRDGDFSENDRKRLARSTHSIRLAVQEILNNERRKNFARSLLNATGSLGGLLGYVIVDDKMNVVDMDSDLVFLFVKKQIKIENQKVHIYEPGLANILDMSARFGAMMTYPATDSDFTYDIAMAPTSLLRGLLPWEIPPKGVVIAVYDRHRCVIHLKKLMDCYGLTRTEAETTLHFSQKPHNKLLASELSKAPETVRTHVKRAMHKMGAHSQSELVRLVLSITMP</sequence>
<dbReference type="EMBL" id="CP000155">
    <property type="protein sequence ID" value="ABC30281.1"/>
    <property type="molecule type" value="Genomic_DNA"/>
</dbReference>
<feature type="domain" description="HTH luxR-type" evidence="1">
    <location>
        <begin position="294"/>
        <end position="351"/>
    </location>
</feature>
<keyword evidence="3" id="KW-1185">Reference proteome</keyword>
<reference evidence="2 3" key="1">
    <citation type="journal article" date="2005" name="Nucleic Acids Res.">
        <title>Genomic blueprint of Hahella chejuensis, a marine microbe producing an algicidal agent.</title>
        <authorList>
            <person name="Jeong H."/>
            <person name="Yim J.H."/>
            <person name="Lee C."/>
            <person name="Choi S.-H."/>
            <person name="Park Y.K."/>
            <person name="Yoon S.H."/>
            <person name="Hur C.-G."/>
            <person name="Kang H.-Y."/>
            <person name="Kim D."/>
            <person name="Lee H.H."/>
            <person name="Park K.H."/>
            <person name="Park S.-H."/>
            <person name="Park H.-S."/>
            <person name="Lee H.K."/>
            <person name="Oh T.K."/>
            <person name="Kim J.F."/>
        </authorList>
    </citation>
    <scope>NUCLEOTIDE SEQUENCE [LARGE SCALE GENOMIC DNA]</scope>
    <source>
        <strain evidence="2 3">KCTC 2396</strain>
    </source>
</reference>
<dbReference type="eggNOG" id="COG2771">
    <property type="taxonomic scope" value="Bacteria"/>
</dbReference>
<gene>
    <name evidence="2" type="ordered locus">HCH_03538</name>
</gene>
<dbReference type="STRING" id="349521.HCH_03538"/>
<name>Q2SGE3_HAHCH</name>
<dbReference type="HOGENOM" id="CLU_775601_0_0_6"/>
<dbReference type="SMART" id="SM00421">
    <property type="entry name" value="HTH_LUXR"/>
    <property type="match status" value="1"/>
</dbReference>
<evidence type="ECO:0000313" key="2">
    <source>
        <dbReference type="EMBL" id="ABC30281.1"/>
    </source>
</evidence>
<dbReference type="AlphaFoldDB" id="Q2SGE3"/>
<dbReference type="InterPro" id="IPR016032">
    <property type="entry name" value="Sig_transdc_resp-reg_C-effctor"/>
</dbReference>
<dbReference type="InterPro" id="IPR036388">
    <property type="entry name" value="WH-like_DNA-bd_sf"/>
</dbReference>
<dbReference type="Gene3D" id="1.10.10.10">
    <property type="entry name" value="Winged helix-like DNA-binding domain superfamily/Winged helix DNA-binding domain"/>
    <property type="match status" value="1"/>
</dbReference>